<feature type="region of interest" description="Disordered" evidence="1">
    <location>
        <begin position="516"/>
        <end position="570"/>
    </location>
</feature>
<feature type="region of interest" description="Disordered" evidence="1">
    <location>
        <begin position="67"/>
        <end position="90"/>
    </location>
</feature>
<protein>
    <recommendedName>
        <fullName evidence="4">Myb-like domain-containing protein</fullName>
    </recommendedName>
</protein>
<dbReference type="EMBL" id="JAAAJA010000156">
    <property type="protein sequence ID" value="KAG0260400.1"/>
    <property type="molecule type" value="Genomic_DNA"/>
</dbReference>
<feature type="compositionally biased region" description="Gly residues" evidence="1">
    <location>
        <begin position="823"/>
        <end position="837"/>
    </location>
</feature>
<dbReference type="AlphaFoldDB" id="A0A9P6Q667"/>
<dbReference type="OrthoDB" id="2412074at2759"/>
<feature type="compositionally biased region" description="Polar residues" evidence="1">
    <location>
        <begin position="536"/>
        <end position="547"/>
    </location>
</feature>
<sequence>MHSLHFRHQPYIRAQHSSAMPTQHSSKPQQHQGQQRRQQQQQLTPSSIPHHQEDELNFHDYIHSRHVDEKDTHDTRTSMTSPPGRIAATSQLVENKRISEESTSQPGVAMHSSSFNAISSADNIPQEQPAALSSAIDTPMVTSSMDHLYGSSPHHFPPNDLMPPPAQNLFRTLMEELQMQAAIQRDQFMASSSRTDDGADGDTADHSFDDHHTKSLPRFMTEPLDFLSTNYESCLESGPNSHAGTNASSINQLMYHEHLGLMNHDQVIESTQSRSSIDHADSSNNIGSEKQTLSDDSHILNSNDGTSTPTSSLPPNQDLSPPTQDLFKMLMEELETQAAIQRDQFQTSTTKPDITEMQSADFSFDQDHHQHQHHHRLPRFALDPFDFLSPNYNSMQMNTSTNQDVYMGSAEAHSQTEASANSASERPPQQENHTPPRQNLFRTLMEELETQAAFQRDQALAATAKTVTRVDPEEYVSNGQHLRSLPRFMFEPLDFLSGGYESYFGGELNGDISSVPHAQEPASNAAVDDVLPRSTGELSPSLGTKSNGKCARKNPTSGGGGRRKSTAGTKYKTILPHRPKLLTIAPRTDANSEKTVATLDSTMSPEPTGKPATGISKRAWTPKEEAQLLELFDKKLPVKDIARALDRTVHSVRSRRQILTDPGFVKGQGHAVSRRSCRQDSATSMKLPTYAQMAFLSLAWLPDLEGTLNDVAIVVEKLFSRHLNRIPRTGHKNLQIWRAQISDALAHEKGQSRPKFESSGVKRGRQWVYRLTEFGKCLVEAMGGVHQICDDLLKSNEMEMANALANGEADSLAQDGNSDRQGSGTGADAGIGQGQGYGYSYTTPEVRQRNKGDSPNRKRKSGSGIESGTQLNCEEGSKAIANALEAMAVGLARILPHEDVKPPRNSRRSGRR</sequence>
<feature type="region of interest" description="Disordered" evidence="1">
    <location>
        <begin position="892"/>
        <end position="912"/>
    </location>
</feature>
<feature type="region of interest" description="Disordered" evidence="1">
    <location>
        <begin position="1"/>
        <end position="46"/>
    </location>
</feature>
<feature type="region of interest" description="Disordered" evidence="1">
    <location>
        <begin position="187"/>
        <end position="215"/>
    </location>
</feature>
<name>A0A9P6Q667_9FUNG</name>
<feature type="compositionally biased region" description="Basic residues" evidence="1">
    <location>
        <begin position="1"/>
        <end position="10"/>
    </location>
</feature>
<feature type="compositionally biased region" description="Polar residues" evidence="1">
    <location>
        <begin position="282"/>
        <end position="291"/>
    </location>
</feature>
<evidence type="ECO:0000313" key="2">
    <source>
        <dbReference type="EMBL" id="KAG0260400.1"/>
    </source>
</evidence>
<feature type="compositionally biased region" description="Basic and acidic residues" evidence="1">
    <location>
        <begin position="846"/>
        <end position="856"/>
    </location>
</feature>
<feature type="compositionally biased region" description="Low complexity" evidence="1">
    <location>
        <begin position="29"/>
        <end position="42"/>
    </location>
</feature>
<feature type="compositionally biased region" description="Polar residues" evidence="1">
    <location>
        <begin position="412"/>
        <end position="436"/>
    </location>
</feature>
<keyword evidence="3" id="KW-1185">Reference proteome</keyword>
<organism evidence="2 3">
    <name type="scientific">Mortierella polycephala</name>
    <dbReference type="NCBI Taxonomy" id="41804"/>
    <lineage>
        <taxon>Eukaryota</taxon>
        <taxon>Fungi</taxon>
        <taxon>Fungi incertae sedis</taxon>
        <taxon>Mucoromycota</taxon>
        <taxon>Mortierellomycotina</taxon>
        <taxon>Mortierellomycetes</taxon>
        <taxon>Mortierellales</taxon>
        <taxon>Mortierellaceae</taxon>
        <taxon>Mortierella</taxon>
    </lineage>
</organism>
<feature type="compositionally biased region" description="Polar residues" evidence="1">
    <location>
        <begin position="15"/>
        <end position="28"/>
    </location>
</feature>
<accession>A0A9P6Q667</accession>
<comment type="caution">
    <text evidence="2">The sequence shown here is derived from an EMBL/GenBank/DDBJ whole genome shotgun (WGS) entry which is preliminary data.</text>
</comment>
<evidence type="ECO:0008006" key="4">
    <source>
        <dbReference type="Google" id="ProtNLM"/>
    </source>
</evidence>
<feature type="compositionally biased region" description="Basic and acidic residues" evidence="1">
    <location>
        <begin position="67"/>
        <end position="76"/>
    </location>
</feature>
<feature type="region of interest" description="Disordered" evidence="1">
    <location>
        <begin position="269"/>
        <end position="323"/>
    </location>
</feature>
<reference evidence="2" key="1">
    <citation type="journal article" date="2020" name="Fungal Divers.">
        <title>Resolving the Mortierellaceae phylogeny through synthesis of multi-gene phylogenetics and phylogenomics.</title>
        <authorList>
            <person name="Vandepol N."/>
            <person name="Liber J."/>
            <person name="Desiro A."/>
            <person name="Na H."/>
            <person name="Kennedy M."/>
            <person name="Barry K."/>
            <person name="Grigoriev I.V."/>
            <person name="Miller A.N."/>
            <person name="O'Donnell K."/>
            <person name="Stajich J.E."/>
            <person name="Bonito G."/>
        </authorList>
    </citation>
    <scope>NUCLEOTIDE SEQUENCE</scope>
    <source>
        <strain evidence="2">KOD948</strain>
    </source>
</reference>
<gene>
    <name evidence="2" type="ORF">BG011_001929</name>
</gene>
<feature type="region of interest" description="Disordered" evidence="1">
    <location>
        <begin position="408"/>
        <end position="436"/>
    </location>
</feature>
<feature type="compositionally biased region" description="Basic and acidic residues" evidence="1">
    <location>
        <begin position="203"/>
        <end position="213"/>
    </location>
</feature>
<evidence type="ECO:0000256" key="1">
    <source>
        <dbReference type="SAM" id="MobiDB-lite"/>
    </source>
</evidence>
<feature type="compositionally biased region" description="Polar residues" evidence="1">
    <location>
        <begin position="299"/>
        <end position="323"/>
    </location>
</feature>
<evidence type="ECO:0000313" key="3">
    <source>
        <dbReference type="Proteomes" id="UP000726737"/>
    </source>
</evidence>
<feature type="region of interest" description="Disordered" evidence="1">
    <location>
        <begin position="810"/>
        <end position="872"/>
    </location>
</feature>
<dbReference type="Proteomes" id="UP000726737">
    <property type="component" value="Unassembled WGS sequence"/>
</dbReference>
<proteinExistence type="predicted"/>